<dbReference type="Proteomes" id="UP001162992">
    <property type="component" value="Chromosome 4"/>
</dbReference>
<name>A0ACC2DX91_DIPCM</name>
<evidence type="ECO:0000313" key="1">
    <source>
        <dbReference type="EMBL" id="KAJ7558775.1"/>
    </source>
</evidence>
<sequence length="157" mass="17267">MASSGNATPYPGNLTLNVAMEILGMRAPFPASSSDLNPSDEPVTRSNISQEQRAIEKKIVGMINRGEWDLLQPNSGNAIEIGAHQLCVGFQEDAGSGYRSWHWHGHIVVYEEEGYFPEYFHGHHFQPLISEDVKSAQGVGLGELLRSFEATGIRRSA</sequence>
<dbReference type="EMBL" id="CM055095">
    <property type="protein sequence ID" value="KAJ7558775.1"/>
    <property type="molecule type" value="Genomic_DNA"/>
</dbReference>
<evidence type="ECO:0000313" key="2">
    <source>
        <dbReference type="Proteomes" id="UP001162992"/>
    </source>
</evidence>
<keyword evidence="2" id="KW-1185">Reference proteome</keyword>
<accession>A0ACC2DX91</accession>
<protein>
    <submittedName>
        <fullName evidence="1">Uncharacterized protein</fullName>
    </submittedName>
</protein>
<gene>
    <name evidence="1" type="ORF">O6H91_04G055300</name>
</gene>
<comment type="caution">
    <text evidence="1">The sequence shown here is derived from an EMBL/GenBank/DDBJ whole genome shotgun (WGS) entry which is preliminary data.</text>
</comment>
<proteinExistence type="predicted"/>
<reference evidence="2" key="1">
    <citation type="journal article" date="2024" name="Proc. Natl. Acad. Sci. U.S.A.">
        <title>Extraordinary preservation of gene collinearity over three hundred million years revealed in homosporous lycophytes.</title>
        <authorList>
            <person name="Li C."/>
            <person name="Wickell D."/>
            <person name="Kuo L.Y."/>
            <person name="Chen X."/>
            <person name="Nie B."/>
            <person name="Liao X."/>
            <person name="Peng D."/>
            <person name="Ji J."/>
            <person name="Jenkins J."/>
            <person name="Williams M."/>
            <person name="Shu S."/>
            <person name="Plott C."/>
            <person name="Barry K."/>
            <person name="Rajasekar S."/>
            <person name="Grimwood J."/>
            <person name="Han X."/>
            <person name="Sun S."/>
            <person name="Hou Z."/>
            <person name="He W."/>
            <person name="Dai G."/>
            <person name="Sun C."/>
            <person name="Schmutz J."/>
            <person name="Leebens-Mack J.H."/>
            <person name="Li F.W."/>
            <person name="Wang L."/>
        </authorList>
    </citation>
    <scope>NUCLEOTIDE SEQUENCE [LARGE SCALE GENOMIC DNA]</scope>
    <source>
        <strain evidence="2">cv. PW_Plant_1</strain>
    </source>
</reference>
<organism evidence="1 2">
    <name type="scientific">Diphasiastrum complanatum</name>
    <name type="common">Issler's clubmoss</name>
    <name type="synonym">Lycopodium complanatum</name>
    <dbReference type="NCBI Taxonomy" id="34168"/>
    <lineage>
        <taxon>Eukaryota</taxon>
        <taxon>Viridiplantae</taxon>
        <taxon>Streptophyta</taxon>
        <taxon>Embryophyta</taxon>
        <taxon>Tracheophyta</taxon>
        <taxon>Lycopodiopsida</taxon>
        <taxon>Lycopodiales</taxon>
        <taxon>Lycopodiaceae</taxon>
        <taxon>Lycopodioideae</taxon>
        <taxon>Diphasiastrum</taxon>
    </lineage>
</organism>